<feature type="transmembrane region" description="Helical" evidence="7">
    <location>
        <begin position="31"/>
        <end position="50"/>
    </location>
</feature>
<evidence type="ECO:0000256" key="4">
    <source>
        <dbReference type="ARBA" id="ARBA00022989"/>
    </source>
</evidence>
<dbReference type="GO" id="GO:0005886">
    <property type="term" value="C:plasma membrane"/>
    <property type="evidence" value="ECO:0007669"/>
    <property type="project" value="UniProtKB-SubCell"/>
</dbReference>
<evidence type="ECO:0000256" key="2">
    <source>
        <dbReference type="ARBA" id="ARBA00022475"/>
    </source>
</evidence>
<feature type="transmembrane region" description="Helical" evidence="7">
    <location>
        <begin position="163"/>
        <end position="182"/>
    </location>
</feature>
<feature type="transmembrane region" description="Helical" evidence="7">
    <location>
        <begin position="335"/>
        <end position="356"/>
    </location>
</feature>
<dbReference type="InterPro" id="IPR050833">
    <property type="entry name" value="Poly_Biosynth_Transport"/>
</dbReference>
<keyword evidence="4 7" id="KW-1133">Transmembrane helix</keyword>
<dbReference type="AlphaFoldDB" id="A0A5A4U3W7"/>
<dbReference type="PANTHER" id="PTHR30250">
    <property type="entry name" value="PST FAMILY PREDICTED COLANIC ACID TRANSPORTER"/>
    <property type="match status" value="1"/>
</dbReference>
<proteinExistence type="predicted"/>
<evidence type="ECO:0000256" key="7">
    <source>
        <dbReference type="SAM" id="Phobius"/>
    </source>
</evidence>
<accession>A0A5A4U3W7</accession>
<evidence type="ECO:0000256" key="6">
    <source>
        <dbReference type="ARBA" id="ARBA00049738"/>
    </source>
</evidence>
<evidence type="ECO:0000256" key="5">
    <source>
        <dbReference type="ARBA" id="ARBA00023136"/>
    </source>
</evidence>
<protein>
    <recommendedName>
        <fullName evidence="6">Putative O-antigen transporter</fullName>
    </recommendedName>
</protein>
<evidence type="ECO:0000256" key="3">
    <source>
        <dbReference type="ARBA" id="ARBA00022692"/>
    </source>
</evidence>
<organism evidence="8">
    <name type="scientific">Escherichia albertii</name>
    <dbReference type="NCBI Taxonomy" id="208962"/>
    <lineage>
        <taxon>Bacteria</taxon>
        <taxon>Pseudomonadati</taxon>
        <taxon>Pseudomonadota</taxon>
        <taxon>Gammaproteobacteria</taxon>
        <taxon>Enterobacterales</taxon>
        <taxon>Enterobacteriaceae</taxon>
        <taxon>Escherichia</taxon>
    </lineage>
</organism>
<dbReference type="Pfam" id="PF13440">
    <property type="entry name" value="Polysacc_synt_3"/>
    <property type="match status" value="1"/>
</dbReference>
<feature type="transmembrane region" description="Helical" evidence="7">
    <location>
        <begin position="427"/>
        <end position="447"/>
    </location>
</feature>
<sequence length="448" mass="50603">MLYFGKFGALAVGFFLMPAYSHYLGSASFSTVAFVLSLVNAAVTLDFGMSTIIGRDSSDSTISNDKKYKQFLASQFLVIFFYLSIFSVVVMYFLLFQKEILEIKIIFLSIVLIMSSLIQNISVSYLNGIKEFKVSGAFIFLSVMLRGIISLLVIKYIDNNIISFMSAQSIIGFLFAFIFMLLPSRLDKNLKMNNKLGGFFEPSLYIKYLLPLVKKGIPLLFMGVSATLVMQFDKFILSYYASDATLSAYYLAFTFSTIPILAIAGPIKQYFQPHIVSYLTQNNVLYRKNSIVFFWCLIVFVAVPSALGYSSLYQVLSIWLGHNELIDKVDFFSHILLPAFVFGAISYFPSVLLVAAEDYKFQSVFAIITSIIFVFLLLIIAITGNIRFIPWLFIGYFCVVILFCSIRCLSLTKVNVCIFDMVKNSPFAILIIALSYWIGDILSTMIFK</sequence>
<feature type="transmembrane region" description="Helical" evidence="7">
    <location>
        <begin position="138"/>
        <end position="157"/>
    </location>
</feature>
<evidence type="ECO:0000313" key="8">
    <source>
        <dbReference type="EMBL" id="BBM62557.1"/>
    </source>
</evidence>
<keyword evidence="3 7" id="KW-0812">Transmembrane</keyword>
<keyword evidence="2" id="KW-1003">Cell membrane</keyword>
<dbReference type="EMBL" id="LC494323">
    <property type="protein sequence ID" value="BBM62557.1"/>
    <property type="molecule type" value="Genomic_DNA"/>
</dbReference>
<feature type="transmembrane region" description="Helical" evidence="7">
    <location>
        <begin position="105"/>
        <end position="126"/>
    </location>
</feature>
<reference evidence="8" key="1">
    <citation type="submission" date="2019-07" db="EMBL/GenBank/DDBJ databases">
        <title>Overview of O-antigen diversity of Escherichia albertii, an emerging enteropathogen; genetic structure, serology, and development of O-genotyping method.</title>
        <authorList>
            <person name="Ooka T."/>
            <person name="Seto K."/>
            <person name="Ogura Y."/>
            <person name="Iguchi A."/>
            <person name="Imura N."/>
            <person name="Honda M."/>
            <person name="Etoh Y."/>
            <person name="Ikeda T."/>
            <person name="Sugitani W."/>
            <person name="Konno T."/>
            <person name="Kawano K."/>
            <person name="Kudo Y."/>
            <person name="Murakami K."/>
            <person name="Hayashi T."/>
            <person name="Nishi J."/>
        </authorList>
    </citation>
    <scope>NUCLEOTIDE SEQUENCE</scope>
    <source>
        <strain evidence="8">NIAH_Bird 8</strain>
    </source>
</reference>
<evidence type="ECO:0000256" key="1">
    <source>
        <dbReference type="ARBA" id="ARBA00004651"/>
    </source>
</evidence>
<feature type="transmembrane region" description="Helical" evidence="7">
    <location>
        <begin position="247"/>
        <end position="271"/>
    </location>
</feature>
<feature type="transmembrane region" description="Helical" evidence="7">
    <location>
        <begin position="71"/>
        <end position="93"/>
    </location>
</feature>
<feature type="transmembrane region" description="Helical" evidence="7">
    <location>
        <begin position="363"/>
        <end position="382"/>
    </location>
</feature>
<keyword evidence="5 7" id="KW-0472">Membrane</keyword>
<comment type="subcellular location">
    <subcellularLocation>
        <location evidence="1">Cell membrane</location>
        <topology evidence="1">Multi-pass membrane protein</topology>
    </subcellularLocation>
</comment>
<feature type="transmembrane region" description="Helical" evidence="7">
    <location>
        <begin position="217"/>
        <end position="241"/>
    </location>
</feature>
<name>A0A5A4U3W7_ESCAL</name>
<dbReference type="PANTHER" id="PTHR30250:SF11">
    <property type="entry name" value="O-ANTIGEN TRANSPORTER-RELATED"/>
    <property type="match status" value="1"/>
</dbReference>
<dbReference type="RefSeq" id="WP_059224819.1">
    <property type="nucleotide sequence ID" value="NZ_BBVQ01000018.1"/>
</dbReference>
<feature type="transmembrane region" description="Helical" evidence="7">
    <location>
        <begin position="388"/>
        <end position="406"/>
    </location>
</feature>
<feature type="transmembrane region" description="Helical" evidence="7">
    <location>
        <begin position="292"/>
        <end position="315"/>
    </location>
</feature>
<gene>
    <name evidence="8" type="primary">wzx</name>
</gene>